<accession>A0A9D9DXK3</accession>
<evidence type="ECO:0000313" key="7">
    <source>
        <dbReference type="Proteomes" id="UP000823611"/>
    </source>
</evidence>
<dbReference type="GO" id="GO:0006302">
    <property type="term" value="P:double-strand break repair"/>
    <property type="evidence" value="ECO:0007669"/>
    <property type="project" value="InterPro"/>
</dbReference>
<evidence type="ECO:0000256" key="2">
    <source>
        <dbReference type="ARBA" id="ARBA00011322"/>
    </source>
</evidence>
<feature type="coiled-coil region" evidence="4">
    <location>
        <begin position="207"/>
        <end position="275"/>
    </location>
</feature>
<sequence>MKPLILKIAGLNSFLEEQTIDFEKLTKRGIFGIFGPTGSGKSSVLDAITLALYGKIVRGTKEFINKDSDKAYIYFKFAVKSGDEYDTYIVERTYKNNGDGFANTSNVRLMSEKNGSITVLEDKTSTVNSAIEEIIGLSFDNFSRSVVLPQGKFSEFLKLRGKERREMFEKIFHLEKYGKDMEERISRRSKKVYASLSDIQARIDVYGDISEENISELESEIVSLKENLEKVKISCKNAEEKYNEGNILFSDIREAKGYEDKLKELDNIKEDVEKNRVDVLKMQRAFEIKPYIDAFDQCKTQLKNTTEEFSKVKYKHSVCNNKLSDIKSNYENFKKEYDIKHSNLIALKSKVEEMGSVYNTILSDEVEIGELRKEYSSRKKYLEDLENNKGKLENSISLENSRIDELSKTIEESSVSSGYVDDINIIYRAYEDINKIDNENISLIERNKTYDLNIENNNKELEILNKSRESLNSQILDIKNKIEENNKNLVSEDIIENLNSAILKKREIENLNSSLNVLSQQREVLRENKSLLEVERNKLSEEVKKWENSNMAYILAKILKDGERCPVCGSLEHPKKAEAINEILLSEAEKTLEIKNKEYSEAESKFIQIDFDFNDKEKTRNRLIEEIKSIDEKYLADSLENMENSLNELKERQALYNRNIRELPIKERVLSEKLSDVNQSISRIESDIRNDNNYKNENTSKLSENNKEIEKLKSVISSKNLDFKNFDDVSRELLNIKTLNENKDRAEKEKAISEKKRQKFSEELKEVSENVAKINVELTKIKSEGKEKAKVIKLNTERIKSVCGDKKPSHMLSQINSDIDLLEKDEKSKKTQLDTIAEEEKRLKESYINIESVKKQLEEDLPKKKELADNEINNSNFNTFDEVNLWYRSKLEIDSINEDIKSFDLSYEQFKIKLETVNSRINGRFITKEEVEILKKSKEELSNQEKDIEKDIAVKENNIKTMNKGIKEVESLRQQEKILIKENDTVENLKKVMKGKKFVEYIATNQLYYITKEASKRLSHITSGRYSLELKDSDFIIRDNFSGGDERDVNTLSGGEVFLTSFSLALALSSKIQMSHNAPLEFFFLDEGFGTLDSNLIDTVMTSLEKLHEEHLNVGIITHVEELKERMPVKLIVTPAKPKVCGTKVKLEIM</sequence>
<dbReference type="Pfam" id="PF13558">
    <property type="entry name" value="SbcC_Walker_B"/>
    <property type="match status" value="1"/>
</dbReference>
<feature type="coiled-coil region" evidence="4">
    <location>
        <begin position="931"/>
        <end position="989"/>
    </location>
</feature>
<comment type="caution">
    <text evidence="6">The sequence shown here is derived from an EMBL/GenBank/DDBJ whole genome shotgun (WGS) entry which is preliminary data.</text>
</comment>
<feature type="coiled-coil region" evidence="4">
    <location>
        <begin position="836"/>
        <end position="874"/>
    </location>
</feature>
<proteinExistence type="inferred from homology"/>
<reference evidence="6" key="2">
    <citation type="journal article" date="2021" name="PeerJ">
        <title>Extensive microbial diversity within the chicken gut microbiome revealed by metagenomics and culture.</title>
        <authorList>
            <person name="Gilroy R."/>
            <person name="Ravi A."/>
            <person name="Getino M."/>
            <person name="Pursley I."/>
            <person name="Horton D.L."/>
            <person name="Alikhan N.F."/>
            <person name="Baker D."/>
            <person name="Gharbi K."/>
            <person name="Hall N."/>
            <person name="Watson M."/>
            <person name="Adriaenssens E.M."/>
            <person name="Foster-Nyarko E."/>
            <person name="Jarju S."/>
            <person name="Secka A."/>
            <person name="Antonio M."/>
            <person name="Oren A."/>
            <person name="Chaudhuri R.R."/>
            <person name="La Ragione R."/>
            <person name="Hildebrand F."/>
            <person name="Pallen M.J."/>
        </authorList>
    </citation>
    <scope>NUCLEOTIDE SEQUENCE</scope>
    <source>
        <strain evidence="6">F6-4510</strain>
    </source>
</reference>
<evidence type="ECO:0000256" key="1">
    <source>
        <dbReference type="ARBA" id="ARBA00006930"/>
    </source>
</evidence>
<keyword evidence="4" id="KW-0175">Coiled coil</keyword>
<protein>
    <recommendedName>
        <fullName evidence="3">Nuclease SbcCD subunit C</fullName>
    </recommendedName>
</protein>
<dbReference type="EMBL" id="JADIMX010000158">
    <property type="protein sequence ID" value="MBO8435273.1"/>
    <property type="molecule type" value="Genomic_DNA"/>
</dbReference>
<reference evidence="6" key="1">
    <citation type="submission" date="2020-10" db="EMBL/GenBank/DDBJ databases">
        <authorList>
            <person name="Gilroy R."/>
        </authorList>
    </citation>
    <scope>NUCLEOTIDE SEQUENCE</scope>
    <source>
        <strain evidence="6">F6-4510</strain>
    </source>
</reference>
<dbReference type="PANTHER" id="PTHR32114">
    <property type="entry name" value="ABC TRANSPORTER ABCH.3"/>
    <property type="match status" value="1"/>
</dbReference>
<evidence type="ECO:0000259" key="5">
    <source>
        <dbReference type="Pfam" id="PF13476"/>
    </source>
</evidence>
<dbReference type="Proteomes" id="UP000823611">
    <property type="component" value="Unassembled WGS sequence"/>
</dbReference>
<gene>
    <name evidence="6" type="ORF">IAC55_08150</name>
</gene>
<dbReference type="PANTHER" id="PTHR32114:SF2">
    <property type="entry name" value="ABC TRANSPORTER ABCH.3"/>
    <property type="match status" value="1"/>
</dbReference>
<feature type="coiled-coil region" evidence="4">
    <location>
        <begin position="585"/>
        <end position="659"/>
    </location>
</feature>
<dbReference type="InterPro" id="IPR027417">
    <property type="entry name" value="P-loop_NTPase"/>
</dbReference>
<dbReference type="GO" id="GO:0016887">
    <property type="term" value="F:ATP hydrolysis activity"/>
    <property type="evidence" value="ECO:0007669"/>
    <property type="project" value="InterPro"/>
</dbReference>
<feature type="domain" description="Rad50/SbcC-type AAA" evidence="5">
    <location>
        <begin position="6"/>
        <end position="229"/>
    </location>
</feature>
<feature type="coiled-coil region" evidence="4">
    <location>
        <begin position="368"/>
        <end position="402"/>
    </location>
</feature>
<name>A0A9D9DXK3_9FIRM</name>
<evidence type="ECO:0000256" key="3">
    <source>
        <dbReference type="ARBA" id="ARBA00013368"/>
    </source>
</evidence>
<dbReference type="AlphaFoldDB" id="A0A9D9DXK3"/>
<comment type="subunit">
    <text evidence="2">Heterodimer of SbcC and SbcD.</text>
</comment>
<dbReference type="InterPro" id="IPR038729">
    <property type="entry name" value="Rad50/SbcC_AAA"/>
</dbReference>
<evidence type="ECO:0000256" key="4">
    <source>
        <dbReference type="SAM" id="Coils"/>
    </source>
</evidence>
<evidence type="ECO:0000313" key="6">
    <source>
        <dbReference type="EMBL" id="MBO8435273.1"/>
    </source>
</evidence>
<feature type="coiled-coil region" evidence="4">
    <location>
        <begin position="729"/>
        <end position="784"/>
    </location>
</feature>
<dbReference type="Gene3D" id="3.40.50.300">
    <property type="entry name" value="P-loop containing nucleotide triphosphate hydrolases"/>
    <property type="match status" value="2"/>
</dbReference>
<comment type="similarity">
    <text evidence="1">Belongs to the SMC family. SbcC subfamily.</text>
</comment>
<dbReference type="SUPFAM" id="SSF52540">
    <property type="entry name" value="P-loop containing nucleoside triphosphate hydrolases"/>
    <property type="match status" value="1"/>
</dbReference>
<organism evidence="6 7">
    <name type="scientific">Candidatus Fimicola merdigallinarum</name>
    <dbReference type="NCBI Taxonomy" id="2840819"/>
    <lineage>
        <taxon>Bacteria</taxon>
        <taxon>Bacillati</taxon>
        <taxon>Bacillota</taxon>
        <taxon>Clostridia</taxon>
        <taxon>Lachnospirales</taxon>
        <taxon>Lachnospiraceae</taxon>
        <taxon>Lachnospiraceae incertae sedis</taxon>
        <taxon>Candidatus Fimicola</taxon>
    </lineage>
</organism>
<feature type="coiled-coil region" evidence="4">
    <location>
        <begin position="454"/>
        <end position="549"/>
    </location>
</feature>
<dbReference type="Pfam" id="PF13476">
    <property type="entry name" value="AAA_23"/>
    <property type="match status" value="1"/>
</dbReference>